<keyword evidence="5 10" id="KW-0489">Methyltransferase</keyword>
<dbReference type="EMBL" id="VOSL01000054">
    <property type="protein sequence ID" value="TXD34544.1"/>
    <property type="molecule type" value="Genomic_DNA"/>
</dbReference>
<dbReference type="PANTHER" id="PTHR30027:SF3">
    <property type="entry name" value="16S RRNA (URACIL(1498)-N(3))-METHYLTRANSFERASE"/>
    <property type="match status" value="1"/>
</dbReference>
<dbReference type="SUPFAM" id="SSF88697">
    <property type="entry name" value="PUA domain-like"/>
    <property type="match status" value="1"/>
</dbReference>
<dbReference type="InterPro" id="IPR046886">
    <property type="entry name" value="RsmE_MTase_dom"/>
</dbReference>
<comment type="catalytic activity">
    <reaction evidence="9 10">
        <text>uridine(1498) in 16S rRNA + S-adenosyl-L-methionine = N(3)-methyluridine(1498) in 16S rRNA + S-adenosyl-L-homocysteine + H(+)</text>
        <dbReference type="Rhea" id="RHEA:42920"/>
        <dbReference type="Rhea" id="RHEA-COMP:10283"/>
        <dbReference type="Rhea" id="RHEA-COMP:10284"/>
        <dbReference type="ChEBI" id="CHEBI:15378"/>
        <dbReference type="ChEBI" id="CHEBI:57856"/>
        <dbReference type="ChEBI" id="CHEBI:59789"/>
        <dbReference type="ChEBI" id="CHEBI:65315"/>
        <dbReference type="ChEBI" id="CHEBI:74502"/>
        <dbReference type="EC" id="2.1.1.193"/>
    </reaction>
</comment>
<evidence type="ECO:0000259" key="11">
    <source>
        <dbReference type="Pfam" id="PF04452"/>
    </source>
</evidence>
<evidence type="ECO:0000256" key="1">
    <source>
        <dbReference type="ARBA" id="ARBA00004496"/>
    </source>
</evidence>
<dbReference type="Pfam" id="PF20260">
    <property type="entry name" value="PUA_4"/>
    <property type="match status" value="1"/>
</dbReference>
<dbReference type="GO" id="GO:0070042">
    <property type="term" value="F:rRNA (uridine-N3-)-methyltransferase activity"/>
    <property type="evidence" value="ECO:0007669"/>
    <property type="project" value="TreeGrafter"/>
</dbReference>
<evidence type="ECO:0000256" key="9">
    <source>
        <dbReference type="ARBA" id="ARBA00047944"/>
    </source>
</evidence>
<dbReference type="AlphaFoldDB" id="A0A5C6X630"/>
<dbReference type="InterPro" id="IPR015947">
    <property type="entry name" value="PUA-like_sf"/>
</dbReference>
<dbReference type="OrthoDB" id="9815641at2"/>
<organism evidence="13 14">
    <name type="scientific">Lujinxingia vulgaris</name>
    <dbReference type="NCBI Taxonomy" id="2600176"/>
    <lineage>
        <taxon>Bacteria</taxon>
        <taxon>Deltaproteobacteria</taxon>
        <taxon>Bradymonadales</taxon>
        <taxon>Lujinxingiaceae</taxon>
        <taxon>Lujinxingia</taxon>
    </lineage>
</organism>
<evidence type="ECO:0000256" key="5">
    <source>
        <dbReference type="ARBA" id="ARBA00022603"/>
    </source>
</evidence>
<evidence type="ECO:0000256" key="8">
    <source>
        <dbReference type="ARBA" id="ARBA00025699"/>
    </source>
</evidence>
<dbReference type="InterPro" id="IPR046887">
    <property type="entry name" value="RsmE_PUA-like"/>
</dbReference>
<gene>
    <name evidence="13" type="ORF">FRC96_13060</name>
</gene>
<dbReference type="Gene3D" id="3.40.1280.10">
    <property type="match status" value="1"/>
</dbReference>
<evidence type="ECO:0000313" key="14">
    <source>
        <dbReference type="Proteomes" id="UP000321046"/>
    </source>
</evidence>
<dbReference type="InterPro" id="IPR029026">
    <property type="entry name" value="tRNA_m1G_MTases_N"/>
</dbReference>
<comment type="caution">
    <text evidence="13">The sequence shown here is derived from an EMBL/GenBank/DDBJ whole genome shotgun (WGS) entry which is preliminary data.</text>
</comment>
<dbReference type="InterPro" id="IPR029028">
    <property type="entry name" value="Alpha/beta_knot_MTases"/>
</dbReference>
<dbReference type="EC" id="2.1.1.193" evidence="10"/>
<feature type="domain" description="Ribosomal RNA small subunit methyltransferase E PUA-like" evidence="12">
    <location>
        <begin position="25"/>
        <end position="71"/>
    </location>
</feature>
<sequence length="256" mass="27839">MRRVPLAPERFDALDTPAQRERFSLPAEAAHYVRTVLRLAAGARIELFDGSGRLARATLITSAADEVIAEVEPPRVSERGESSVEWVLFQAIPKGDRWEWLLEKATELGVDAIVPLTTRRGVVQLSEDRFEKKRARWEKIIAGAARQCRRAKIPTLHSPLTPSRALSDHPCDTYLVAHLGEGMTGVQQALDQRASEGDAIARAGLWVGPEGGFEDAEVDAILNAGGTPITLGPRVLRAETAGITLLTLAQNALGEL</sequence>
<evidence type="ECO:0000313" key="13">
    <source>
        <dbReference type="EMBL" id="TXD34544.1"/>
    </source>
</evidence>
<dbReference type="Pfam" id="PF04452">
    <property type="entry name" value="Methyltrans_RNA"/>
    <property type="match status" value="1"/>
</dbReference>
<dbReference type="NCBIfam" id="NF008692">
    <property type="entry name" value="PRK11713.1-5"/>
    <property type="match status" value="1"/>
</dbReference>
<reference evidence="13 14" key="1">
    <citation type="submission" date="2019-08" db="EMBL/GenBank/DDBJ databases">
        <title>Bradymonadales sp. TMQ2.</title>
        <authorList>
            <person name="Liang Q."/>
        </authorList>
    </citation>
    <scope>NUCLEOTIDE SEQUENCE [LARGE SCALE GENOMIC DNA]</scope>
    <source>
        <strain evidence="13 14">TMQ2</strain>
    </source>
</reference>
<feature type="domain" description="Ribosomal RNA small subunit methyltransferase E methyltransferase" evidence="11">
    <location>
        <begin position="81"/>
        <end position="250"/>
    </location>
</feature>
<keyword evidence="4 10" id="KW-0698">rRNA processing</keyword>
<keyword evidence="3 10" id="KW-0963">Cytoplasm</keyword>
<accession>A0A5C6X630</accession>
<keyword evidence="7 10" id="KW-0949">S-adenosyl-L-methionine</keyword>
<evidence type="ECO:0000256" key="10">
    <source>
        <dbReference type="PIRNR" id="PIRNR015601"/>
    </source>
</evidence>
<dbReference type="SUPFAM" id="SSF75217">
    <property type="entry name" value="alpha/beta knot"/>
    <property type="match status" value="1"/>
</dbReference>
<dbReference type="PANTHER" id="PTHR30027">
    <property type="entry name" value="RIBOSOMAL RNA SMALL SUBUNIT METHYLTRANSFERASE E"/>
    <property type="match status" value="1"/>
</dbReference>
<proteinExistence type="inferred from homology"/>
<dbReference type="Proteomes" id="UP000321046">
    <property type="component" value="Unassembled WGS sequence"/>
</dbReference>
<dbReference type="GO" id="GO:0070475">
    <property type="term" value="P:rRNA base methylation"/>
    <property type="evidence" value="ECO:0007669"/>
    <property type="project" value="TreeGrafter"/>
</dbReference>
<name>A0A5C6X630_9DELT</name>
<evidence type="ECO:0000256" key="3">
    <source>
        <dbReference type="ARBA" id="ARBA00022490"/>
    </source>
</evidence>
<keyword evidence="6 10" id="KW-0808">Transferase</keyword>
<dbReference type="InterPro" id="IPR006700">
    <property type="entry name" value="RsmE"/>
</dbReference>
<evidence type="ECO:0000256" key="6">
    <source>
        <dbReference type="ARBA" id="ARBA00022679"/>
    </source>
</evidence>
<dbReference type="CDD" id="cd18084">
    <property type="entry name" value="RsmE-like"/>
    <property type="match status" value="1"/>
</dbReference>
<evidence type="ECO:0000256" key="4">
    <source>
        <dbReference type="ARBA" id="ARBA00022552"/>
    </source>
</evidence>
<evidence type="ECO:0000256" key="7">
    <source>
        <dbReference type="ARBA" id="ARBA00022691"/>
    </source>
</evidence>
<dbReference type="GO" id="GO:0005737">
    <property type="term" value="C:cytoplasm"/>
    <property type="evidence" value="ECO:0007669"/>
    <property type="project" value="UniProtKB-SubCell"/>
</dbReference>
<dbReference type="NCBIfam" id="TIGR00046">
    <property type="entry name" value="RsmE family RNA methyltransferase"/>
    <property type="match status" value="1"/>
</dbReference>
<dbReference type="PIRSF" id="PIRSF015601">
    <property type="entry name" value="MTase_slr0722"/>
    <property type="match status" value="1"/>
</dbReference>
<protein>
    <recommendedName>
        <fullName evidence="10">Ribosomal RNA small subunit methyltransferase E</fullName>
        <ecNumber evidence="10">2.1.1.193</ecNumber>
    </recommendedName>
</protein>
<dbReference type="RefSeq" id="WP_146974925.1">
    <property type="nucleotide sequence ID" value="NZ_VOSL01000054.1"/>
</dbReference>
<comment type="subcellular location">
    <subcellularLocation>
        <location evidence="1 10">Cytoplasm</location>
    </subcellularLocation>
</comment>
<evidence type="ECO:0000259" key="12">
    <source>
        <dbReference type="Pfam" id="PF20260"/>
    </source>
</evidence>
<comment type="similarity">
    <text evidence="2 10">Belongs to the RNA methyltransferase RsmE family.</text>
</comment>
<evidence type="ECO:0000256" key="2">
    <source>
        <dbReference type="ARBA" id="ARBA00005528"/>
    </source>
</evidence>
<comment type="function">
    <text evidence="8 10">Specifically methylates the N3 position of the uracil ring of uridine 1498 (m3U1498) in 16S rRNA. Acts on the fully assembled 30S ribosomal subunit.</text>
</comment>